<protein>
    <submittedName>
        <fullName evidence="1">Competence protein ComF</fullName>
    </submittedName>
</protein>
<dbReference type="EMBL" id="LJPT01000108">
    <property type="protein sequence ID" value="KPW47734.1"/>
    <property type="molecule type" value="Genomic_DNA"/>
</dbReference>
<accession>A0A0N8QNJ1</accession>
<evidence type="ECO:0000313" key="1">
    <source>
        <dbReference type="EMBL" id="KPW47734.1"/>
    </source>
</evidence>
<organism evidence="1 2">
    <name type="scientific">Pseudomonas syringae pv. antirrhini</name>
    <dbReference type="NCBI Taxonomy" id="251702"/>
    <lineage>
        <taxon>Bacteria</taxon>
        <taxon>Pseudomonadati</taxon>
        <taxon>Pseudomonadota</taxon>
        <taxon>Gammaproteobacteria</taxon>
        <taxon>Pseudomonadales</taxon>
        <taxon>Pseudomonadaceae</taxon>
        <taxon>Pseudomonas</taxon>
    </lineage>
</organism>
<evidence type="ECO:0000313" key="2">
    <source>
        <dbReference type="Proteomes" id="UP000050425"/>
    </source>
</evidence>
<proteinExistence type="predicted"/>
<gene>
    <name evidence="1" type="ORF">ALO88_05344</name>
</gene>
<feature type="non-terminal residue" evidence="1">
    <location>
        <position position="51"/>
    </location>
</feature>
<dbReference type="PATRIC" id="fig|251702.3.peg.4546"/>
<sequence length="51" mass="6029">MRCQPSYDHQVYIWLKNKQICLLCDERSEVPAPICVPCEAELPWLGEQCEY</sequence>
<dbReference type="Proteomes" id="UP000050425">
    <property type="component" value="Unassembled WGS sequence"/>
</dbReference>
<dbReference type="AlphaFoldDB" id="A0A0N8QNJ1"/>
<reference evidence="1 2" key="1">
    <citation type="submission" date="2015-09" db="EMBL/GenBank/DDBJ databases">
        <title>Genome announcement of multiple Pseudomonas syringae strains.</title>
        <authorList>
            <person name="Thakur S."/>
            <person name="Wang P.W."/>
            <person name="Gong Y."/>
            <person name="Weir B.S."/>
            <person name="Guttman D.S."/>
        </authorList>
    </citation>
    <scope>NUCLEOTIDE SEQUENCE [LARGE SCALE GENOMIC DNA]</scope>
    <source>
        <strain evidence="1 2">ICMP4303</strain>
    </source>
</reference>
<comment type="caution">
    <text evidence="1">The sequence shown here is derived from an EMBL/GenBank/DDBJ whole genome shotgun (WGS) entry which is preliminary data.</text>
</comment>
<name>A0A0N8QNJ1_9PSED</name>